<evidence type="ECO:0000256" key="6">
    <source>
        <dbReference type="ARBA" id="ARBA00023002"/>
    </source>
</evidence>
<dbReference type="PANTHER" id="PTHR10869">
    <property type="entry name" value="PROLYL 4-HYDROXYLASE ALPHA SUBUNIT"/>
    <property type="match status" value="1"/>
</dbReference>
<evidence type="ECO:0000256" key="7">
    <source>
        <dbReference type="ARBA" id="ARBA00023004"/>
    </source>
</evidence>
<keyword evidence="8" id="KW-0325">Glycoprotein</keyword>
<dbReference type="InterPro" id="IPR005123">
    <property type="entry name" value="Oxoglu/Fe-dep_dioxygenase_dom"/>
</dbReference>
<evidence type="ECO:0000256" key="3">
    <source>
        <dbReference type="ARBA" id="ARBA00022824"/>
    </source>
</evidence>
<dbReference type="Gene3D" id="2.60.120.620">
    <property type="entry name" value="q2cbj1_9rhob like domain"/>
    <property type="match status" value="1"/>
</dbReference>
<dbReference type="EMBL" id="CP117411">
    <property type="protein sequence ID" value="WCT72436.1"/>
    <property type="molecule type" value="Genomic_DNA"/>
</dbReference>
<dbReference type="InterPro" id="IPR006620">
    <property type="entry name" value="Pro_4_hyd_alph"/>
</dbReference>
<dbReference type="InterPro" id="IPR045054">
    <property type="entry name" value="P4HA-like"/>
</dbReference>
<dbReference type="SMART" id="SM00702">
    <property type="entry name" value="P4Hc"/>
    <property type="match status" value="1"/>
</dbReference>
<evidence type="ECO:0000256" key="8">
    <source>
        <dbReference type="ARBA" id="ARBA00023180"/>
    </source>
</evidence>
<dbReference type="SUPFAM" id="SSF81901">
    <property type="entry name" value="HCP-like"/>
    <property type="match status" value="1"/>
</dbReference>
<keyword evidence="4" id="KW-0847">Vitamin C</keyword>
<keyword evidence="11" id="KW-1185">Reference proteome</keyword>
<dbReference type="RefSeq" id="WP_273686397.1">
    <property type="nucleotide sequence ID" value="NZ_CP117411.1"/>
</dbReference>
<evidence type="ECO:0000256" key="4">
    <source>
        <dbReference type="ARBA" id="ARBA00022896"/>
    </source>
</evidence>
<dbReference type="Proteomes" id="UP001220395">
    <property type="component" value="Chromosome"/>
</dbReference>
<comment type="cofactor">
    <cofactor evidence="1">
        <name>L-ascorbate</name>
        <dbReference type="ChEBI" id="CHEBI:38290"/>
    </cofactor>
</comment>
<sequence length="316" mass="32757">MRDAQALAAAGRVEEAVALLRAGAGRGEVDALLMLAAWHVLGCGVARDMAAARDLYGRAAEAGSAAGAQLYLACLVTGSGGPVDWLAAMDLLRARAAEDADAAHQLALLGPMALGEGGAPAMLPPAEALSDTPWVRIVRGAASPAECDYVAALAAPRLAPSMVIDPRTRQSMRHPVRNSDAANFPVLAENAVIRALNLRIAALTGTDVAQGEPLQILRYANGQEYRPHGDYLPGEANQRILTAILYLTDGYAGGETRFTATGLAVSGGKGDLLIFRNTDADGTPDRLSAHAGQPVTAGVKMIATRWIRAAPLPAAM</sequence>
<dbReference type="PROSITE" id="PS51471">
    <property type="entry name" value="FE2OG_OXY"/>
    <property type="match status" value="1"/>
</dbReference>
<keyword evidence="5" id="KW-0223">Dioxygenase</keyword>
<feature type="domain" description="Fe2OG dioxygenase" evidence="9">
    <location>
        <begin position="210"/>
        <end position="309"/>
    </location>
</feature>
<keyword evidence="3" id="KW-0256">Endoplasmic reticulum</keyword>
<gene>
    <name evidence="10" type="ORF">PQ455_12400</name>
</gene>
<keyword evidence="2" id="KW-0479">Metal-binding</keyword>
<evidence type="ECO:0000313" key="11">
    <source>
        <dbReference type="Proteomes" id="UP001220395"/>
    </source>
</evidence>
<protein>
    <submittedName>
        <fullName evidence="10">2OG-Fe(II) oxygenase</fullName>
    </submittedName>
</protein>
<evidence type="ECO:0000256" key="1">
    <source>
        <dbReference type="ARBA" id="ARBA00001961"/>
    </source>
</evidence>
<proteinExistence type="predicted"/>
<dbReference type="InterPro" id="IPR044862">
    <property type="entry name" value="Pro_4_hyd_alph_FE2OG_OXY"/>
</dbReference>
<reference evidence="10 11" key="1">
    <citation type="submission" date="2023-02" db="EMBL/GenBank/DDBJ databases">
        <title>Genome sequence of Sphingomonas naphthae.</title>
        <authorList>
            <person name="Kim S."/>
            <person name="Heo J."/>
            <person name="Kwon S.-W."/>
        </authorList>
    </citation>
    <scope>NUCLEOTIDE SEQUENCE [LARGE SCALE GENOMIC DNA]</scope>
    <source>
        <strain evidence="10 11">KACC 18716</strain>
    </source>
</reference>
<evidence type="ECO:0000256" key="2">
    <source>
        <dbReference type="ARBA" id="ARBA00022723"/>
    </source>
</evidence>
<evidence type="ECO:0000259" key="9">
    <source>
        <dbReference type="PROSITE" id="PS51471"/>
    </source>
</evidence>
<evidence type="ECO:0000256" key="5">
    <source>
        <dbReference type="ARBA" id="ARBA00022964"/>
    </source>
</evidence>
<keyword evidence="7" id="KW-0408">Iron</keyword>
<keyword evidence="6" id="KW-0560">Oxidoreductase</keyword>
<dbReference type="InterPro" id="IPR011990">
    <property type="entry name" value="TPR-like_helical_dom_sf"/>
</dbReference>
<evidence type="ECO:0000313" key="10">
    <source>
        <dbReference type="EMBL" id="WCT72436.1"/>
    </source>
</evidence>
<dbReference type="Gene3D" id="1.25.40.10">
    <property type="entry name" value="Tetratricopeptide repeat domain"/>
    <property type="match status" value="1"/>
</dbReference>
<dbReference type="PANTHER" id="PTHR10869:SF246">
    <property type="entry name" value="TRANSMEMBRANE PROLYL 4-HYDROXYLASE"/>
    <property type="match status" value="1"/>
</dbReference>
<name>A0ABY7TGT2_9SPHN</name>
<dbReference type="Pfam" id="PF13640">
    <property type="entry name" value="2OG-FeII_Oxy_3"/>
    <property type="match status" value="1"/>
</dbReference>
<accession>A0ABY7TGT2</accession>
<organism evidence="10 11">
    <name type="scientific">Sphingomonas naphthae</name>
    <dbReference type="NCBI Taxonomy" id="1813468"/>
    <lineage>
        <taxon>Bacteria</taxon>
        <taxon>Pseudomonadati</taxon>
        <taxon>Pseudomonadota</taxon>
        <taxon>Alphaproteobacteria</taxon>
        <taxon>Sphingomonadales</taxon>
        <taxon>Sphingomonadaceae</taxon>
        <taxon>Sphingomonas</taxon>
    </lineage>
</organism>